<dbReference type="Proteomes" id="UP001305779">
    <property type="component" value="Unassembled WGS sequence"/>
</dbReference>
<feature type="compositionally biased region" description="Basic residues" evidence="1">
    <location>
        <begin position="129"/>
        <end position="147"/>
    </location>
</feature>
<feature type="compositionally biased region" description="Low complexity" evidence="1">
    <location>
        <begin position="116"/>
        <end position="127"/>
    </location>
</feature>
<evidence type="ECO:0000256" key="1">
    <source>
        <dbReference type="SAM" id="MobiDB-lite"/>
    </source>
</evidence>
<feature type="region of interest" description="Disordered" evidence="1">
    <location>
        <begin position="22"/>
        <end position="44"/>
    </location>
</feature>
<accession>A0ABR0ECC1</accession>
<evidence type="ECO:0000313" key="3">
    <source>
        <dbReference type="Proteomes" id="UP001305779"/>
    </source>
</evidence>
<sequence length="147" mass="16419">MPLFPPLVAGIFDQVRIPADKGPREVRTSPVPHNNNPVGQNDKVLRALRRGDPNKAAKEDRRISYHYRFQNDLHQSNLYTKFFRRQAWEREHAAATAANDVNANASAEPTASAPQAAGNADGNVNAGPKRARPWWKLGKKRKTSDKS</sequence>
<gene>
    <name evidence="2" type="ORF">PRZ48_009223</name>
</gene>
<keyword evidence="3" id="KW-1185">Reference proteome</keyword>
<comment type="caution">
    <text evidence="2">The sequence shown here is derived from an EMBL/GenBank/DDBJ whole genome shotgun (WGS) entry which is preliminary data.</text>
</comment>
<proteinExistence type="predicted"/>
<name>A0ABR0ECC1_ZASCE</name>
<organism evidence="2 3">
    <name type="scientific">Zasmidium cellare</name>
    <name type="common">Wine cellar mold</name>
    <name type="synonym">Racodium cellare</name>
    <dbReference type="NCBI Taxonomy" id="395010"/>
    <lineage>
        <taxon>Eukaryota</taxon>
        <taxon>Fungi</taxon>
        <taxon>Dikarya</taxon>
        <taxon>Ascomycota</taxon>
        <taxon>Pezizomycotina</taxon>
        <taxon>Dothideomycetes</taxon>
        <taxon>Dothideomycetidae</taxon>
        <taxon>Mycosphaerellales</taxon>
        <taxon>Mycosphaerellaceae</taxon>
        <taxon>Zasmidium</taxon>
    </lineage>
</organism>
<evidence type="ECO:0000313" key="2">
    <source>
        <dbReference type="EMBL" id="KAK4498713.1"/>
    </source>
</evidence>
<reference evidence="2 3" key="1">
    <citation type="journal article" date="2023" name="G3 (Bethesda)">
        <title>A chromosome-level genome assembly of Zasmidium syzygii isolated from banana leaves.</title>
        <authorList>
            <person name="van Westerhoven A.C."/>
            <person name="Mehrabi R."/>
            <person name="Talebi R."/>
            <person name="Steentjes M.B.F."/>
            <person name="Corcolon B."/>
            <person name="Chong P.A."/>
            <person name="Kema G.H.J."/>
            <person name="Seidl M.F."/>
        </authorList>
    </citation>
    <scope>NUCLEOTIDE SEQUENCE [LARGE SCALE GENOMIC DNA]</scope>
    <source>
        <strain evidence="2 3">P124</strain>
    </source>
</reference>
<feature type="region of interest" description="Disordered" evidence="1">
    <location>
        <begin position="99"/>
        <end position="147"/>
    </location>
</feature>
<protein>
    <submittedName>
        <fullName evidence="2">Uncharacterized protein</fullName>
    </submittedName>
</protein>
<dbReference type="EMBL" id="JAXOVC010000007">
    <property type="protein sequence ID" value="KAK4498713.1"/>
    <property type="molecule type" value="Genomic_DNA"/>
</dbReference>